<protein>
    <recommendedName>
        <fullName evidence="3">DUF6542 domain-containing protein</fullName>
    </recommendedName>
</protein>
<feature type="transmembrane region" description="Helical" evidence="2">
    <location>
        <begin position="97"/>
        <end position="128"/>
    </location>
</feature>
<comment type="caution">
    <text evidence="4">The sequence shown here is derived from an EMBL/GenBank/DDBJ whole genome shotgun (WGS) entry which is preliminary data.</text>
</comment>
<dbReference type="Proteomes" id="UP000242367">
    <property type="component" value="Unassembled WGS sequence"/>
</dbReference>
<feature type="domain" description="DUF6542" evidence="3">
    <location>
        <begin position="16"/>
        <end position="129"/>
    </location>
</feature>
<dbReference type="RefSeq" id="WP_103564138.1">
    <property type="nucleotide sequence ID" value="NZ_MTBP01000002.1"/>
</dbReference>
<keyword evidence="5" id="KW-1185">Reference proteome</keyword>
<dbReference type="EMBL" id="MTBP01000002">
    <property type="protein sequence ID" value="POM25088.1"/>
    <property type="molecule type" value="Genomic_DNA"/>
</dbReference>
<feature type="transmembrane region" description="Helical" evidence="2">
    <location>
        <begin position="40"/>
        <end position="57"/>
    </location>
</feature>
<reference evidence="4 5" key="1">
    <citation type="journal article" date="2017" name="Chemistry">
        <title>Isolation, Biosynthesis and Chemical Modifications of Rubterolones A-F: Rare Tropolone Alkaloids from Actinomadura sp. 5-2.</title>
        <authorList>
            <person name="Guo H."/>
            <person name="Benndorf R."/>
            <person name="Leichnitz D."/>
            <person name="Klassen J.L."/>
            <person name="Vollmers J."/>
            <person name="Gorls H."/>
            <person name="Steinacker M."/>
            <person name="Weigel C."/>
            <person name="Dahse H.M."/>
            <person name="Kaster A.K."/>
            <person name="de Beer Z.W."/>
            <person name="Poulsen M."/>
            <person name="Beemelmanns C."/>
        </authorList>
    </citation>
    <scope>NUCLEOTIDE SEQUENCE [LARGE SCALE GENOMIC DNA]</scope>
    <source>
        <strain evidence="4 5">5-2</strain>
    </source>
</reference>
<evidence type="ECO:0000313" key="4">
    <source>
        <dbReference type="EMBL" id="POM25088.1"/>
    </source>
</evidence>
<sequence length="171" mass="17611">MRASDGGSPARRAVALTGRGGIVAIYAAALAGALLADGTGLLAGLGFLLGCALAALLTRPADLLTLAVSPPVVFLAATATAAVVLNAGEDAPLRAIAVALLTALAATAPWLFAGTVLVLAVGVPRGLLLQFRELRKRLAGLRLFHEEENADPVRWDDSRRREPPSHHAEVD</sequence>
<dbReference type="InterPro" id="IPR046672">
    <property type="entry name" value="DUF6542"/>
</dbReference>
<keyword evidence="2" id="KW-1133">Transmembrane helix</keyword>
<evidence type="ECO:0000259" key="3">
    <source>
        <dbReference type="Pfam" id="PF20177"/>
    </source>
</evidence>
<name>A0A2P4UJA3_9ACTN</name>
<feature type="transmembrane region" description="Helical" evidence="2">
    <location>
        <begin position="12"/>
        <end position="34"/>
    </location>
</feature>
<dbReference type="AlphaFoldDB" id="A0A2P4UJA3"/>
<keyword evidence="2" id="KW-0812">Transmembrane</keyword>
<keyword evidence="2" id="KW-0472">Membrane</keyword>
<evidence type="ECO:0000256" key="2">
    <source>
        <dbReference type="SAM" id="Phobius"/>
    </source>
</evidence>
<gene>
    <name evidence="4" type="ORF">BTM25_37300</name>
</gene>
<accession>A0A2P4UJA3</accession>
<feature type="region of interest" description="Disordered" evidence="1">
    <location>
        <begin position="152"/>
        <end position="171"/>
    </location>
</feature>
<proteinExistence type="predicted"/>
<organism evidence="4 5">
    <name type="scientific">Actinomadura rubteroloni</name>
    <dbReference type="NCBI Taxonomy" id="1926885"/>
    <lineage>
        <taxon>Bacteria</taxon>
        <taxon>Bacillati</taxon>
        <taxon>Actinomycetota</taxon>
        <taxon>Actinomycetes</taxon>
        <taxon>Streptosporangiales</taxon>
        <taxon>Thermomonosporaceae</taxon>
        <taxon>Actinomadura</taxon>
    </lineage>
</organism>
<dbReference type="Pfam" id="PF20177">
    <property type="entry name" value="DUF6542"/>
    <property type="match status" value="1"/>
</dbReference>
<feature type="transmembrane region" description="Helical" evidence="2">
    <location>
        <begin position="64"/>
        <end position="85"/>
    </location>
</feature>
<evidence type="ECO:0000256" key="1">
    <source>
        <dbReference type="SAM" id="MobiDB-lite"/>
    </source>
</evidence>
<evidence type="ECO:0000313" key="5">
    <source>
        <dbReference type="Proteomes" id="UP000242367"/>
    </source>
</evidence>